<comment type="subcellular location">
    <subcellularLocation>
        <location evidence="1">Membrane</location>
        <topology evidence="1">Multi-pass membrane protein</topology>
    </subcellularLocation>
</comment>
<gene>
    <name evidence="7" type="ORF">AKG39_13380</name>
</gene>
<dbReference type="OrthoDB" id="1654636at2"/>
<proteinExistence type="predicted"/>
<dbReference type="Proteomes" id="UP000036873">
    <property type="component" value="Unassembled WGS sequence"/>
</dbReference>
<evidence type="ECO:0000256" key="4">
    <source>
        <dbReference type="ARBA" id="ARBA00023136"/>
    </source>
</evidence>
<dbReference type="Pfam" id="PF13515">
    <property type="entry name" value="FUSC_2"/>
    <property type="match status" value="1"/>
</dbReference>
<evidence type="ECO:0000313" key="7">
    <source>
        <dbReference type="EMBL" id="KNZ41292.1"/>
    </source>
</evidence>
<dbReference type="InterPro" id="IPR049453">
    <property type="entry name" value="Memb_transporter_dom"/>
</dbReference>
<evidence type="ECO:0000259" key="6">
    <source>
        <dbReference type="Pfam" id="PF13515"/>
    </source>
</evidence>
<feature type="transmembrane region" description="Helical" evidence="5">
    <location>
        <begin position="58"/>
        <end position="79"/>
    </location>
</feature>
<accession>A0A0L6TYY2</accession>
<dbReference type="GO" id="GO:0016020">
    <property type="term" value="C:membrane"/>
    <property type="evidence" value="ECO:0007669"/>
    <property type="project" value="UniProtKB-SubCell"/>
</dbReference>
<dbReference type="AlphaFoldDB" id="A0A0L6TYY2"/>
<feature type="transmembrane region" description="Helical" evidence="5">
    <location>
        <begin position="460"/>
        <end position="479"/>
    </location>
</feature>
<organism evidence="7 8">
    <name type="scientific">Acetobacterium bakii</name>
    <dbReference type="NCBI Taxonomy" id="52689"/>
    <lineage>
        <taxon>Bacteria</taxon>
        <taxon>Bacillati</taxon>
        <taxon>Bacillota</taxon>
        <taxon>Clostridia</taxon>
        <taxon>Eubacteriales</taxon>
        <taxon>Eubacteriaceae</taxon>
        <taxon>Acetobacterium</taxon>
    </lineage>
</organism>
<feature type="domain" description="Integral membrane bound transporter" evidence="6">
    <location>
        <begin position="352"/>
        <end position="473"/>
    </location>
</feature>
<sequence>MLKKIGKPMMLFFIIILFVGLFGFLFGSDNVTIGISTVLAVLMYLSRDLTATPVKTTIKLILFNVIMGLVAYVSSLNLFLAIPINFISLFTIAAALSYTISSPISTPFSMQYVFLIVSPVSLEALPLRLAALVTGAVIIMVIQWRVNRNRVAVQSRKIFLEILKNLGLKTAGIKNGEDTKPVDEAIRAAVSQLKWILYDARIDHYYFTGESEKNLDLAIAFEQINDLLPQLADVSDNDALLDELGLLLKQIGAYFEEKNRPDPADIGFAAFFEKYGNESTAELAVLGVISQLEFVKDGLEASGQPDPQAKYRLAKSRDPASHYQVVKGYRVKLSIDALSLSYAFRLAFAITICAFLVSYFQLAHGSWLLFTISSLTYPFYEISRKKTGLRIVGTIIGGAIVVVIFSILHLQNAGLLVMIISLFLTIVFMNQYVYSMIFTTITAISSLALIDNATNLSFDRIVYVIIGGILVMLLSKFVLPYTEKDARKDLLDMYDEIIVNFFEDIKNSANYTAAFKLKIMNLMLTTTLIEDKLMASDDPDSVDNLQAFISTHHRLIIHIDLVYQWLLKNKDGIDDFKAISLFLYKSGDAVLRETDDGLIADIKREHPRISRVVIGECLVVFRAMHQLKLI</sequence>
<dbReference type="RefSeq" id="WP_050740903.1">
    <property type="nucleotide sequence ID" value="NZ_LGYO01000033.1"/>
</dbReference>
<feature type="transmembrane region" description="Helical" evidence="5">
    <location>
        <begin position="413"/>
        <end position="429"/>
    </location>
</feature>
<reference evidence="8" key="1">
    <citation type="submission" date="2015-07" db="EMBL/GenBank/DDBJ databases">
        <title>Draft genome sequence of Acetobacterium bakii DSM 8293, a potential psychrophilic chemical producer through syngas fermentation.</title>
        <authorList>
            <person name="Song Y."/>
            <person name="Hwang S."/>
            <person name="Cho B.-K."/>
        </authorList>
    </citation>
    <scope>NUCLEOTIDE SEQUENCE [LARGE SCALE GENOMIC DNA]</scope>
    <source>
        <strain evidence="8">DSM 8239</strain>
    </source>
</reference>
<evidence type="ECO:0000256" key="2">
    <source>
        <dbReference type="ARBA" id="ARBA00022692"/>
    </source>
</evidence>
<name>A0A0L6TYY2_9FIRM</name>
<evidence type="ECO:0000256" key="1">
    <source>
        <dbReference type="ARBA" id="ARBA00004141"/>
    </source>
</evidence>
<dbReference type="STRING" id="52689.AKG39_13380"/>
<feature type="transmembrane region" description="Helical" evidence="5">
    <location>
        <begin position="86"/>
        <end position="105"/>
    </location>
</feature>
<keyword evidence="2 5" id="KW-0812">Transmembrane</keyword>
<evidence type="ECO:0000256" key="5">
    <source>
        <dbReference type="SAM" id="Phobius"/>
    </source>
</evidence>
<feature type="transmembrane region" description="Helical" evidence="5">
    <location>
        <begin position="125"/>
        <end position="146"/>
    </location>
</feature>
<dbReference type="EMBL" id="LGYO01000033">
    <property type="protein sequence ID" value="KNZ41292.1"/>
    <property type="molecule type" value="Genomic_DNA"/>
</dbReference>
<comment type="caution">
    <text evidence="7">The sequence shown here is derived from an EMBL/GenBank/DDBJ whole genome shotgun (WGS) entry which is preliminary data.</text>
</comment>
<evidence type="ECO:0000313" key="8">
    <source>
        <dbReference type="Proteomes" id="UP000036873"/>
    </source>
</evidence>
<keyword evidence="3 5" id="KW-1133">Transmembrane helix</keyword>
<evidence type="ECO:0000256" key="3">
    <source>
        <dbReference type="ARBA" id="ARBA00022989"/>
    </source>
</evidence>
<keyword evidence="8" id="KW-1185">Reference proteome</keyword>
<keyword evidence="4 5" id="KW-0472">Membrane</keyword>
<feature type="transmembrane region" description="Helical" evidence="5">
    <location>
        <begin position="387"/>
        <end position="407"/>
    </location>
</feature>
<feature type="transmembrane region" description="Helical" evidence="5">
    <location>
        <begin position="337"/>
        <end position="357"/>
    </location>
</feature>
<protein>
    <recommendedName>
        <fullName evidence="6">Integral membrane bound transporter domain-containing protein</fullName>
    </recommendedName>
</protein>